<dbReference type="Proteomes" id="UP000247409">
    <property type="component" value="Unassembled WGS sequence"/>
</dbReference>
<evidence type="ECO:0000313" key="11">
    <source>
        <dbReference type="EMBL" id="PXF48264.1"/>
    </source>
</evidence>
<dbReference type="PROSITE" id="PS50157">
    <property type="entry name" value="ZINC_FINGER_C2H2_2"/>
    <property type="match status" value="3"/>
</dbReference>
<organism evidence="11 12">
    <name type="scientific">Gracilariopsis chorda</name>
    <dbReference type="NCBI Taxonomy" id="448386"/>
    <lineage>
        <taxon>Eukaryota</taxon>
        <taxon>Rhodophyta</taxon>
        <taxon>Florideophyceae</taxon>
        <taxon>Rhodymeniophycidae</taxon>
        <taxon>Gracilariales</taxon>
        <taxon>Gracilariaceae</taxon>
        <taxon>Gracilariopsis</taxon>
    </lineage>
</organism>
<keyword evidence="6" id="KW-0804">Transcription</keyword>
<dbReference type="GO" id="GO:0008270">
    <property type="term" value="F:zinc ion binding"/>
    <property type="evidence" value="ECO:0007669"/>
    <property type="project" value="UniProtKB-KW"/>
</dbReference>
<dbReference type="Pfam" id="PF00096">
    <property type="entry name" value="zf-C2H2"/>
    <property type="match status" value="2"/>
</dbReference>
<gene>
    <name evidence="11" type="ORF">BWQ96_01953</name>
</gene>
<dbReference type="PANTHER" id="PTHR46179">
    <property type="entry name" value="ZINC FINGER PROTEIN"/>
    <property type="match status" value="1"/>
</dbReference>
<reference evidence="11 12" key="1">
    <citation type="journal article" date="2018" name="Mol. Biol. Evol.">
        <title>Analysis of the draft genome of the red seaweed Gracilariopsis chorda provides insights into genome size evolution in Rhodophyta.</title>
        <authorList>
            <person name="Lee J."/>
            <person name="Yang E.C."/>
            <person name="Graf L."/>
            <person name="Yang J.H."/>
            <person name="Qiu H."/>
            <person name="Zel Zion U."/>
            <person name="Chan C.X."/>
            <person name="Stephens T.G."/>
            <person name="Weber A.P.M."/>
            <person name="Boo G.H."/>
            <person name="Boo S.M."/>
            <person name="Kim K.M."/>
            <person name="Shin Y."/>
            <person name="Jung M."/>
            <person name="Lee S.J."/>
            <person name="Yim H.S."/>
            <person name="Lee J.H."/>
            <person name="Bhattacharya D."/>
            <person name="Yoon H.S."/>
        </authorList>
    </citation>
    <scope>NUCLEOTIDE SEQUENCE [LARGE SCALE GENOMIC DNA]</scope>
    <source>
        <strain evidence="11 12">SKKU-2015</strain>
        <tissue evidence="11">Whole body</tissue>
    </source>
</reference>
<evidence type="ECO:0000256" key="6">
    <source>
        <dbReference type="ARBA" id="ARBA00023163"/>
    </source>
</evidence>
<evidence type="ECO:0000256" key="8">
    <source>
        <dbReference type="PROSITE-ProRule" id="PRU00042"/>
    </source>
</evidence>
<evidence type="ECO:0000259" key="10">
    <source>
        <dbReference type="PROSITE" id="PS50157"/>
    </source>
</evidence>
<protein>
    <recommendedName>
        <fullName evidence="10">C2H2-type domain-containing protein</fullName>
    </recommendedName>
</protein>
<feature type="domain" description="C2H2-type" evidence="10">
    <location>
        <begin position="14"/>
        <end position="44"/>
    </location>
</feature>
<dbReference type="InterPro" id="IPR036236">
    <property type="entry name" value="Znf_C2H2_sf"/>
</dbReference>
<dbReference type="SUPFAM" id="SSF57667">
    <property type="entry name" value="beta-beta-alpha zinc fingers"/>
    <property type="match status" value="2"/>
</dbReference>
<keyword evidence="5" id="KW-0805">Transcription regulation</keyword>
<proteinExistence type="predicted"/>
<dbReference type="GO" id="GO:0006357">
    <property type="term" value="P:regulation of transcription by RNA polymerase II"/>
    <property type="evidence" value="ECO:0007669"/>
    <property type="project" value="TreeGrafter"/>
</dbReference>
<keyword evidence="4" id="KW-0862">Zinc</keyword>
<feature type="region of interest" description="Disordered" evidence="9">
    <location>
        <begin position="25"/>
        <end position="50"/>
    </location>
</feature>
<evidence type="ECO:0000256" key="2">
    <source>
        <dbReference type="ARBA" id="ARBA00022723"/>
    </source>
</evidence>
<keyword evidence="2" id="KW-0479">Metal-binding</keyword>
<keyword evidence="12" id="KW-1185">Reference proteome</keyword>
<evidence type="ECO:0000256" key="1">
    <source>
        <dbReference type="ARBA" id="ARBA00004123"/>
    </source>
</evidence>
<dbReference type="EMBL" id="NBIV01000015">
    <property type="protein sequence ID" value="PXF48264.1"/>
    <property type="molecule type" value="Genomic_DNA"/>
</dbReference>
<keyword evidence="7" id="KW-0539">Nucleus</keyword>
<dbReference type="GO" id="GO:0005634">
    <property type="term" value="C:nucleus"/>
    <property type="evidence" value="ECO:0007669"/>
    <property type="project" value="UniProtKB-SubCell"/>
</dbReference>
<dbReference type="InterPro" id="IPR051061">
    <property type="entry name" value="Zinc_finger_trans_reg"/>
</dbReference>
<dbReference type="Gene3D" id="3.30.160.60">
    <property type="entry name" value="Classic Zinc Finger"/>
    <property type="match status" value="2"/>
</dbReference>
<dbReference type="SMART" id="SM00355">
    <property type="entry name" value="ZnF_C2H2"/>
    <property type="match status" value="3"/>
</dbReference>
<dbReference type="InterPro" id="IPR013087">
    <property type="entry name" value="Znf_C2H2_type"/>
</dbReference>
<comment type="caution">
    <text evidence="11">The sequence shown here is derived from an EMBL/GenBank/DDBJ whole genome shotgun (WGS) entry which is preliminary data.</text>
</comment>
<evidence type="ECO:0000256" key="3">
    <source>
        <dbReference type="ARBA" id="ARBA00022771"/>
    </source>
</evidence>
<evidence type="ECO:0000313" key="12">
    <source>
        <dbReference type="Proteomes" id="UP000247409"/>
    </source>
</evidence>
<dbReference type="PROSITE" id="PS00028">
    <property type="entry name" value="ZINC_FINGER_C2H2_1"/>
    <property type="match status" value="3"/>
</dbReference>
<evidence type="ECO:0000256" key="5">
    <source>
        <dbReference type="ARBA" id="ARBA00023015"/>
    </source>
</evidence>
<keyword evidence="3 8" id="KW-0863">Zinc-finger</keyword>
<evidence type="ECO:0000256" key="4">
    <source>
        <dbReference type="ARBA" id="ARBA00022833"/>
    </source>
</evidence>
<feature type="domain" description="C2H2-type" evidence="10">
    <location>
        <begin position="50"/>
        <end position="73"/>
    </location>
</feature>
<evidence type="ECO:0000256" key="7">
    <source>
        <dbReference type="ARBA" id="ARBA00023242"/>
    </source>
</evidence>
<name>A0A2V3J1K5_9FLOR</name>
<dbReference type="OrthoDB" id="6077919at2759"/>
<comment type="subcellular location">
    <subcellularLocation>
        <location evidence="1">Nucleus</location>
    </subcellularLocation>
</comment>
<dbReference type="Pfam" id="PF13894">
    <property type="entry name" value="zf-C2H2_4"/>
    <property type="match status" value="1"/>
</dbReference>
<dbReference type="PANTHER" id="PTHR46179:SF13">
    <property type="entry name" value="C2H2-TYPE DOMAIN-CONTAINING PROTEIN"/>
    <property type="match status" value="1"/>
</dbReference>
<feature type="domain" description="C2H2-type" evidence="10">
    <location>
        <begin position="78"/>
        <end position="103"/>
    </location>
</feature>
<dbReference type="AlphaFoldDB" id="A0A2V3J1K5"/>
<dbReference type="STRING" id="448386.A0A2V3J1K5"/>
<accession>A0A2V3J1K5</accession>
<sequence length="103" mass="11318">MSGTGGSSSLTQSFPCREPNCNREFNSKSSLADHSNKVHGGGSTGNRRPKKCTMCSSTFGTRSGLRQHEKNVHLLLTYDCLICGTPFTSLQDLTSHQDRMHKQ</sequence>
<evidence type="ECO:0000256" key="9">
    <source>
        <dbReference type="SAM" id="MobiDB-lite"/>
    </source>
</evidence>